<protein>
    <submittedName>
        <fullName evidence="1">Uncharacterized protein</fullName>
    </submittedName>
</protein>
<dbReference type="EMBL" id="KQ096847">
    <property type="protein sequence ID" value="KMS94013.1"/>
    <property type="molecule type" value="Genomic_DNA"/>
</dbReference>
<feature type="non-terminal residue" evidence="1">
    <location>
        <position position="13"/>
    </location>
</feature>
<dbReference type="Proteomes" id="UP000035740">
    <property type="component" value="Unassembled WGS sequence"/>
</dbReference>
<accession>A0A0J8B2B6</accession>
<name>A0A0J8B2B6_BETVV</name>
<organism evidence="1 2">
    <name type="scientific">Beta vulgaris subsp. vulgaris</name>
    <name type="common">Beet</name>
    <dbReference type="NCBI Taxonomy" id="3555"/>
    <lineage>
        <taxon>Eukaryota</taxon>
        <taxon>Viridiplantae</taxon>
        <taxon>Streptophyta</taxon>
        <taxon>Embryophyta</taxon>
        <taxon>Tracheophyta</taxon>
        <taxon>Spermatophyta</taxon>
        <taxon>Magnoliopsida</taxon>
        <taxon>eudicotyledons</taxon>
        <taxon>Gunneridae</taxon>
        <taxon>Pentapetalae</taxon>
        <taxon>Caryophyllales</taxon>
        <taxon>Chenopodiaceae</taxon>
        <taxon>Betoideae</taxon>
        <taxon>Beta</taxon>
    </lineage>
</organism>
<gene>
    <name evidence="1" type="ORF">BVRB_025670</name>
</gene>
<evidence type="ECO:0000313" key="1">
    <source>
        <dbReference type="EMBL" id="KMS94013.1"/>
    </source>
</evidence>
<sequence>MGEASAPQVLFAM</sequence>
<evidence type="ECO:0000313" key="2">
    <source>
        <dbReference type="Proteomes" id="UP000035740"/>
    </source>
</evidence>
<proteinExistence type="predicted"/>
<keyword evidence="2" id="KW-1185">Reference proteome</keyword>
<reference evidence="1 2" key="1">
    <citation type="journal article" date="2014" name="Nature">
        <title>The genome of the recently domesticated crop plant sugar beet (Beta vulgaris).</title>
        <authorList>
            <person name="Dohm J.C."/>
            <person name="Minoche A.E."/>
            <person name="Holtgrawe D."/>
            <person name="Capella-Gutierrez S."/>
            <person name="Zakrzewski F."/>
            <person name="Tafer H."/>
            <person name="Rupp O."/>
            <person name="Sorensen T.R."/>
            <person name="Stracke R."/>
            <person name="Reinhardt R."/>
            <person name="Goesmann A."/>
            <person name="Kraft T."/>
            <person name="Schulz B."/>
            <person name="Stadler P.F."/>
            <person name="Schmidt T."/>
            <person name="Gabaldon T."/>
            <person name="Lehrach H."/>
            <person name="Weisshaar B."/>
            <person name="Himmelbauer H."/>
        </authorList>
    </citation>
    <scope>NUCLEOTIDE SEQUENCE [LARGE SCALE GENOMIC DNA]</scope>
    <source>
        <tissue evidence="1">Taproot</tissue>
    </source>
</reference>